<feature type="transmembrane region" description="Helical" evidence="8">
    <location>
        <begin position="166"/>
        <end position="187"/>
    </location>
</feature>
<dbReference type="PANTHER" id="PTHR33908:SF11">
    <property type="entry name" value="MEMBRANE PROTEIN"/>
    <property type="match status" value="1"/>
</dbReference>
<evidence type="ECO:0000256" key="7">
    <source>
        <dbReference type="ARBA" id="ARBA00023136"/>
    </source>
</evidence>
<dbReference type="GO" id="GO:0005886">
    <property type="term" value="C:plasma membrane"/>
    <property type="evidence" value="ECO:0007669"/>
    <property type="project" value="UniProtKB-SubCell"/>
</dbReference>
<dbReference type="eggNOG" id="COG5305">
    <property type="taxonomic scope" value="Bacteria"/>
</dbReference>
<keyword evidence="2" id="KW-1003">Cell membrane</keyword>
<keyword evidence="5 8" id="KW-0812">Transmembrane</keyword>
<evidence type="ECO:0000256" key="1">
    <source>
        <dbReference type="ARBA" id="ARBA00004651"/>
    </source>
</evidence>
<feature type="domain" description="Glycosyltransferase RgtA/B/C/D-like" evidence="9">
    <location>
        <begin position="57"/>
        <end position="217"/>
    </location>
</feature>
<dbReference type="HOGENOM" id="CLU_586168_0_0_0"/>
<dbReference type="Pfam" id="PF13231">
    <property type="entry name" value="PMT_2"/>
    <property type="match status" value="1"/>
</dbReference>
<feature type="transmembrane region" description="Helical" evidence="8">
    <location>
        <begin position="79"/>
        <end position="97"/>
    </location>
</feature>
<reference evidence="10" key="1">
    <citation type="journal article" date="2015" name="PeerJ">
        <title>First genomic representation of candidate bacterial phylum KSB3 points to enhanced environmental sensing as a trigger of wastewater bulking.</title>
        <authorList>
            <person name="Sekiguchi Y."/>
            <person name="Ohashi A."/>
            <person name="Parks D.H."/>
            <person name="Yamauchi T."/>
            <person name="Tyson G.W."/>
            <person name="Hugenholtz P."/>
        </authorList>
    </citation>
    <scope>NUCLEOTIDE SEQUENCE [LARGE SCALE GENOMIC DNA]</scope>
</reference>
<evidence type="ECO:0000256" key="5">
    <source>
        <dbReference type="ARBA" id="ARBA00022692"/>
    </source>
</evidence>
<gene>
    <name evidence="10" type="ORF">U27_06393</name>
</gene>
<evidence type="ECO:0000313" key="10">
    <source>
        <dbReference type="EMBL" id="GAK59409.1"/>
    </source>
</evidence>
<organism evidence="10">
    <name type="scientific">Vecturithrix granuli</name>
    <dbReference type="NCBI Taxonomy" id="1499967"/>
    <lineage>
        <taxon>Bacteria</taxon>
        <taxon>Candidatus Moduliflexota</taxon>
        <taxon>Candidatus Vecturitrichia</taxon>
        <taxon>Candidatus Vecturitrichales</taxon>
        <taxon>Candidatus Vecturitrichaceae</taxon>
        <taxon>Candidatus Vecturithrix</taxon>
    </lineage>
</organism>
<evidence type="ECO:0000256" key="8">
    <source>
        <dbReference type="SAM" id="Phobius"/>
    </source>
</evidence>
<feature type="transmembrane region" description="Helical" evidence="8">
    <location>
        <begin position="324"/>
        <end position="342"/>
    </location>
</feature>
<dbReference type="PANTHER" id="PTHR33908">
    <property type="entry name" value="MANNOSYLTRANSFERASE YKCB-RELATED"/>
    <property type="match status" value="1"/>
</dbReference>
<keyword evidence="11" id="KW-1185">Reference proteome</keyword>
<comment type="subcellular location">
    <subcellularLocation>
        <location evidence="1">Cell membrane</location>
        <topology evidence="1">Multi-pass membrane protein</topology>
    </subcellularLocation>
</comment>
<dbReference type="InterPro" id="IPR050297">
    <property type="entry name" value="LipidA_mod_glycosyltrf_83"/>
</dbReference>
<dbReference type="STRING" id="1499967.U27_06393"/>
<feature type="transmembrane region" description="Helical" evidence="8">
    <location>
        <begin position="270"/>
        <end position="289"/>
    </location>
</feature>
<accession>A0A081C4A4</accession>
<evidence type="ECO:0000256" key="4">
    <source>
        <dbReference type="ARBA" id="ARBA00022679"/>
    </source>
</evidence>
<keyword evidence="3" id="KW-0328">Glycosyltransferase</keyword>
<feature type="transmembrane region" description="Helical" evidence="8">
    <location>
        <begin position="12"/>
        <end position="29"/>
    </location>
</feature>
<evidence type="ECO:0000256" key="2">
    <source>
        <dbReference type="ARBA" id="ARBA00022475"/>
    </source>
</evidence>
<dbReference type="EMBL" id="DF820470">
    <property type="protein sequence ID" value="GAK59409.1"/>
    <property type="molecule type" value="Genomic_DNA"/>
</dbReference>
<feature type="transmembrane region" description="Helical" evidence="8">
    <location>
        <begin position="127"/>
        <end position="146"/>
    </location>
</feature>
<evidence type="ECO:0000259" key="9">
    <source>
        <dbReference type="Pfam" id="PF13231"/>
    </source>
</evidence>
<proteinExistence type="predicted"/>
<feature type="transmembrane region" description="Helical" evidence="8">
    <location>
        <begin position="238"/>
        <end position="258"/>
    </location>
</feature>
<dbReference type="GO" id="GO:0016763">
    <property type="term" value="F:pentosyltransferase activity"/>
    <property type="evidence" value="ECO:0007669"/>
    <property type="project" value="TreeGrafter"/>
</dbReference>
<name>A0A081C4A4_VECG1</name>
<feature type="transmembrane region" description="Helical" evidence="8">
    <location>
        <begin position="295"/>
        <end position="312"/>
    </location>
</feature>
<protein>
    <recommendedName>
        <fullName evidence="9">Glycosyltransferase RgtA/B/C/D-like domain-containing protein</fullName>
    </recommendedName>
</protein>
<feature type="transmembrane region" description="Helical" evidence="8">
    <location>
        <begin position="199"/>
        <end position="218"/>
    </location>
</feature>
<keyword evidence="4" id="KW-0808">Transferase</keyword>
<sequence length="466" mass="54180">MNNNVYRWSKFTWIIVFTFLLLGAMTRFYRLDWSFWGDETSTFLQVKALEDKIPPDPLAYYLQHITYQLFGRGERESRMGVAITGTLAIAFIVLLVFRLYGHVTAVLLGFILLLSPWHLFHSQNQRSYSYAFFFGAMALLTAALAWKENNGKWAALSGLMSALTVATHSLSMVIPVALGTFVIFEILRHHPTISWRAIRGYLLVGVPLLLFLCFWAWFGWQNWSERQNWGYTSIHTLMGIAFNLNWGITLTACAGWWWAMWYSKDASDRLWGVVVIIVIVVAILAPLFLPFRQDYVFASTVAFFILAARFVALMYEQVKKQSRLIALAMSMVFILLPLPSFVSHYQDGDRHDYRSAAKFINDHYQPGDIILSASWISVLRYYLPAFQVTPIPNLQEGKTAILSLEQHIADKQRVWLIYSLAREEIPQDVDQWLWKHGIRMLRIKKKRFDYHENITEVYLLNEKQEQ</sequence>
<keyword evidence="7 8" id="KW-0472">Membrane</keyword>
<dbReference type="GO" id="GO:0009103">
    <property type="term" value="P:lipopolysaccharide biosynthetic process"/>
    <property type="evidence" value="ECO:0007669"/>
    <property type="project" value="UniProtKB-ARBA"/>
</dbReference>
<dbReference type="AlphaFoldDB" id="A0A081C4A4"/>
<evidence type="ECO:0000313" key="11">
    <source>
        <dbReference type="Proteomes" id="UP000030661"/>
    </source>
</evidence>
<evidence type="ECO:0000256" key="6">
    <source>
        <dbReference type="ARBA" id="ARBA00022989"/>
    </source>
</evidence>
<dbReference type="Proteomes" id="UP000030661">
    <property type="component" value="Unassembled WGS sequence"/>
</dbReference>
<dbReference type="InterPro" id="IPR038731">
    <property type="entry name" value="RgtA/B/C-like"/>
</dbReference>
<evidence type="ECO:0000256" key="3">
    <source>
        <dbReference type="ARBA" id="ARBA00022676"/>
    </source>
</evidence>
<keyword evidence="6 8" id="KW-1133">Transmembrane helix</keyword>